<name>A0A5C8M0E6_9GAMM</name>
<comment type="similarity">
    <text evidence="1">Belongs to the protein kinase superfamily. ADCK protein kinase family.</text>
</comment>
<protein>
    <submittedName>
        <fullName evidence="6">AarF/ABC1/UbiB kinase family protein</fullName>
    </submittedName>
</protein>
<dbReference type="PANTHER" id="PTHR43851:SF3">
    <property type="entry name" value="COENZYME Q8"/>
    <property type="match status" value="1"/>
</dbReference>
<sequence length="436" mass="48420">MNNKSTKLPRQPLARLGGLASLAGRIAGSVLVNGAKQLAQGQSPKAKDLLLTPANLLRVSDKLAQLRGAAMKVGQLLSMDAGDLLPAELAEILARLRSNANPMLPKELALVLRTELGEQWQQHFSQFTFSPMAAASIGQVHLAHHDNSQKLAVKVQYPGVRQSIDSDVENVALLLKISGLVPDGVDYRSLLEEAKLQLHQEADYVQEAAYLQRYRALLAGDDQFVLPVLYPELCTSQLMTMSFVDAVPIESLEKYPQAVRDQAMTQLFALLFREIFEFKLVQTDPNFANYLYQPESAKLVLLDFGACRDYPEQISQGYRLLLSAAVQNDRVGMELAMRQIGFFSQDILPGQKQAILALVQLISEPVQQNRAYAFGQTDLAQRVRKAGTALSIQQNYWHTPPVAAIFLHRKMAGFYLLAARLNARVNVRQLLEPYLA</sequence>
<keyword evidence="4" id="KW-0067">ATP-binding</keyword>
<keyword evidence="2" id="KW-0808">Transferase</keyword>
<dbReference type="CDD" id="cd13970">
    <property type="entry name" value="ABC1_ADCK3"/>
    <property type="match status" value="1"/>
</dbReference>
<gene>
    <name evidence="6" type="ORF">FU839_08310</name>
</gene>
<dbReference type="Pfam" id="PF03109">
    <property type="entry name" value="ABC1"/>
    <property type="match status" value="1"/>
</dbReference>
<comment type="caution">
    <text evidence="6">The sequence shown here is derived from an EMBL/GenBank/DDBJ whole genome shotgun (WGS) entry which is preliminary data.</text>
</comment>
<evidence type="ECO:0000259" key="5">
    <source>
        <dbReference type="Pfam" id="PF03109"/>
    </source>
</evidence>
<dbReference type="GO" id="GO:0006744">
    <property type="term" value="P:ubiquinone biosynthetic process"/>
    <property type="evidence" value="ECO:0007669"/>
    <property type="project" value="TreeGrafter"/>
</dbReference>
<evidence type="ECO:0000256" key="3">
    <source>
        <dbReference type="ARBA" id="ARBA00022741"/>
    </source>
</evidence>
<dbReference type="AlphaFoldDB" id="A0A5C8M0E6"/>
<dbReference type="RefSeq" id="WP_147903983.1">
    <property type="nucleotide sequence ID" value="NZ_BAAAGC010000007.1"/>
</dbReference>
<dbReference type="PANTHER" id="PTHR43851">
    <property type="match status" value="1"/>
</dbReference>
<reference evidence="6 7" key="1">
    <citation type="submission" date="2019-08" db="EMBL/GenBank/DDBJ databases">
        <title>Draft genome analysis of Rheinheimera tangshanensis isolated from the roots of fresh rice plants (Oryza sativa).</title>
        <authorList>
            <person name="Yu Q."/>
            <person name="Qi Y."/>
            <person name="Zhang H."/>
            <person name="Pu J."/>
        </authorList>
    </citation>
    <scope>NUCLEOTIDE SEQUENCE [LARGE SCALE GENOMIC DNA]</scope>
    <source>
        <strain evidence="6 7">JA3-B52</strain>
    </source>
</reference>
<proteinExistence type="inferred from homology"/>
<dbReference type="InterPro" id="IPR051409">
    <property type="entry name" value="Atypical_kinase_ADCK"/>
</dbReference>
<evidence type="ECO:0000313" key="6">
    <source>
        <dbReference type="EMBL" id="TXK81112.1"/>
    </source>
</evidence>
<evidence type="ECO:0000256" key="1">
    <source>
        <dbReference type="ARBA" id="ARBA00009670"/>
    </source>
</evidence>
<evidence type="ECO:0000256" key="2">
    <source>
        <dbReference type="ARBA" id="ARBA00022679"/>
    </source>
</evidence>
<organism evidence="6 7">
    <name type="scientific">Rheinheimera tangshanensis</name>
    <dbReference type="NCBI Taxonomy" id="400153"/>
    <lineage>
        <taxon>Bacteria</taxon>
        <taxon>Pseudomonadati</taxon>
        <taxon>Pseudomonadota</taxon>
        <taxon>Gammaproteobacteria</taxon>
        <taxon>Chromatiales</taxon>
        <taxon>Chromatiaceae</taxon>
        <taxon>Rheinheimera</taxon>
    </lineage>
</organism>
<dbReference type="SUPFAM" id="SSF56112">
    <property type="entry name" value="Protein kinase-like (PK-like)"/>
    <property type="match status" value="1"/>
</dbReference>
<dbReference type="Proteomes" id="UP000321814">
    <property type="component" value="Unassembled WGS sequence"/>
</dbReference>
<evidence type="ECO:0000313" key="7">
    <source>
        <dbReference type="Proteomes" id="UP000321814"/>
    </source>
</evidence>
<dbReference type="GO" id="GO:0016301">
    <property type="term" value="F:kinase activity"/>
    <property type="evidence" value="ECO:0007669"/>
    <property type="project" value="UniProtKB-KW"/>
</dbReference>
<dbReference type="EMBL" id="VRLR01000004">
    <property type="protein sequence ID" value="TXK81112.1"/>
    <property type="molecule type" value="Genomic_DNA"/>
</dbReference>
<accession>A0A5C8M0E6</accession>
<feature type="domain" description="ABC1 atypical kinase-like" evidence="5">
    <location>
        <begin position="95"/>
        <end position="333"/>
    </location>
</feature>
<dbReference type="OrthoDB" id="9795390at2"/>
<keyword evidence="6" id="KW-0418">Kinase</keyword>
<dbReference type="InterPro" id="IPR034646">
    <property type="entry name" value="ADCK3_dom"/>
</dbReference>
<evidence type="ECO:0000256" key="4">
    <source>
        <dbReference type="ARBA" id="ARBA00022840"/>
    </source>
</evidence>
<dbReference type="InterPro" id="IPR011009">
    <property type="entry name" value="Kinase-like_dom_sf"/>
</dbReference>
<dbReference type="InterPro" id="IPR004147">
    <property type="entry name" value="ABC1_dom"/>
</dbReference>
<keyword evidence="3" id="KW-0547">Nucleotide-binding</keyword>
<keyword evidence="7" id="KW-1185">Reference proteome</keyword>
<dbReference type="GO" id="GO:0005524">
    <property type="term" value="F:ATP binding"/>
    <property type="evidence" value="ECO:0007669"/>
    <property type="project" value="UniProtKB-KW"/>
</dbReference>